<dbReference type="SUPFAM" id="SSF51735">
    <property type="entry name" value="NAD(P)-binding Rossmann-fold domains"/>
    <property type="match status" value="1"/>
</dbReference>
<dbReference type="Gene3D" id="3.40.50.720">
    <property type="entry name" value="NAD(P)-binding Rossmann-like Domain"/>
    <property type="match status" value="1"/>
</dbReference>
<evidence type="ECO:0000313" key="7">
    <source>
        <dbReference type="Proteomes" id="UP000309550"/>
    </source>
</evidence>
<dbReference type="EMBL" id="VANS01000007">
    <property type="protein sequence ID" value="TMM49551.1"/>
    <property type="molecule type" value="Genomic_DNA"/>
</dbReference>
<dbReference type="Proteomes" id="UP000309550">
    <property type="component" value="Unassembled WGS sequence"/>
</dbReference>
<dbReference type="OrthoDB" id="9779041at2"/>
<evidence type="ECO:0000256" key="4">
    <source>
        <dbReference type="ARBA" id="ARBA00023239"/>
    </source>
</evidence>
<dbReference type="GO" id="GO:0042351">
    <property type="term" value="P:'de novo' GDP-L-fucose biosynthetic process"/>
    <property type="evidence" value="ECO:0007669"/>
    <property type="project" value="TreeGrafter"/>
</dbReference>
<evidence type="ECO:0000256" key="1">
    <source>
        <dbReference type="ARBA" id="ARBA00001937"/>
    </source>
</evidence>
<protein>
    <recommendedName>
        <fullName evidence="3">GDP-mannose 4,6-dehydratase</fullName>
        <ecNumber evidence="3">4.2.1.47</ecNumber>
    </recommendedName>
</protein>
<evidence type="ECO:0000256" key="3">
    <source>
        <dbReference type="ARBA" id="ARBA00011989"/>
    </source>
</evidence>
<name>A0A5S3PA42_9RHOB</name>
<dbReference type="GO" id="GO:0008446">
    <property type="term" value="F:GDP-mannose 4,6-dehydratase activity"/>
    <property type="evidence" value="ECO:0007669"/>
    <property type="project" value="UniProtKB-EC"/>
</dbReference>
<dbReference type="PANTHER" id="PTHR43715:SF1">
    <property type="entry name" value="GDP-MANNOSE 4,6 DEHYDRATASE"/>
    <property type="match status" value="1"/>
</dbReference>
<dbReference type="PANTHER" id="PTHR43715">
    <property type="entry name" value="GDP-MANNOSE 4,6-DEHYDRATASE"/>
    <property type="match status" value="1"/>
</dbReference>
<dbReference type="InterPro" id="IPR016040">
    <property type="entry name" value="NAD(P)-bd_dom"/>
</dbReference>
<keyword evidence="4" id="KW-0456">Lyase</keyword>
<comment type="caution">
    <text evidence="6">The sequence shown here is derived from an EMBL/GenBank/DDBJ whole genome shotgun (WGS) entry which is preliminary data.</text>
</comment>
<comment type="similarity">
    <text evidence="2">Belongs to the NAD(P)-dependent epimerase/dehydratase family. GDP-mannose 4,6-dehydratase subfamily.</text>
</comment>
<reference evidence="6 7" key="1">
    <citation type="submission" date="2019-05" db="EMBL/GenBank/DDBJ databases">
        <title>Sulfitobacter sabulilitoris sp. nov., isolated from a marine sand.</title>
        <authorList>
            <person name="Yoon J.-H."/>
        </authorList>
    </citation>
    <scope>NUCLEOTIDE SEQUENCE [LARGE SCALE GENOMIC DNA]</scope>
    <source>
        <strain evidence="6 7">HSMS-29</strain>
    </source>
</reference>
<gene>
    <name evidence="6" type="ORF">FDT80_17520</name>
</gene>
<accession>A0A5S3PA42</accession>
<sequence>MSGKTALTISVTGQDGAYGMHASNWILFNQESPLRGGTSVPPKITCGVAAITRGFQNHLRLGTLSAQQDGGHASDYVDENWCILPQDEPEDYVLAPGECQTVRDVVERFFEITGTSLEWDGNDVEKFDRRKRSGEAIIVFDPSHFRPTKVDFSQGCADKARDKFGWQPKISLDCLVAEMVEADLASARQAMKGTLHAEC</sequence>
<keyword evidence="7" id="KW-1185">Reference proteome</keyword>
<dbReference type="Gene3D" id="3.90.25.10">
    <property type="entry name" value="UDP-galactose 4-epimerase, domain 1"/>
    <property type="match status" value="1"/>
</dbReference>
<comment type="cofactor">
    <cofactor evidence="1">
        <name>NADP(+)</name>
        <dbReference type="ChEBI" id="CHEBI:58349"/>
    </cofactor>
</comment>
<dbReference type="RefSeq" id="WP_138663634.1">
    <property type="nucleotide sequence ID" value="NZ_VANS01000007.1"/>
</dbReference>
<proteinExistence type="inferred from homology"/>
<evidence type="ECO:0000259" key="5">
    <source>
        <dbReference type="Pfam" id="PF16363"/>
    </source>
</evidence>
<dbReference type="Pfam" id="PF16363">
    <property type="entry name" value="GDP_Man_Dehyd"/>
    <property type="match status" value="1"/>
</dbReference>
<evidence type="ECO:0000256" key="2">
    <source>
        <dbReference type="ARBA" id="ARBA00009263"/>
    </source>
</evidence>
<evidence type="ECO:0000313" key="6">
    <source>
        <dbReference type="EMBL" id="TMM49551.1"/>
    </source>
</evidence>
<feature type="domain" description="NAD(P)-binding" evidence="5">
    <location>
        <begin position="15"/>
        <end position="179"/>
    </location>
</feature>
<dbReference type="InterPro" id="IPR036291">
    <property type="entry name" value="NAD(P)-bd_dom_sf"/>
</dbReference>
<dbReference type="EC" id="4.2.1.47" evidence="3"/>
<dbReference type="InterPro" id="IPR006368">
    <property type="entry name" value="GDP_Man_deHydtase"/>
</dbReference>
<organism evidence="6 7">
    <name type="scientific">Sulfitobacter sabulilitoris</name>
    <dbReference type="NCBI Taxonomy" id="2562655"/>
    <lineage>
        <taxon>Bacteria</taxon>
        <taxon>Pseudomonadati</taxon>
        <taxon>Pseudomonadota</taxon>
        <taxon>Alphaproteobacteria</taxon>
        <taxon>Rhodobacterales</taxon>
        <taxon>Roseobacteraceae</taxon>
        <taxon>Sulfitobacter</taxon>
    </lineage>
</organism>
<dbReference type="AlphaFoldDB" id="A0A5S3PA42"/>